<comment type="caution">
    <text evidence="7">Lacks conserved residue(s) required for the propagation of feature annotation.</text>
</comment>
<organism evidence="9 10">
    <name type="scientific">Candidatus Ruthenibacterium avium</name>
    <dbReference type="NCBI Taxonomy" id="2838751"/>
    <lineage>
        <taxon>Bacteria</taxon>
        <taxon>Bacillati</taxon>
        <taxon>Bacillota</taxon>
        <taxon>Clostridia</taxon>
        <taxon>Eubacteriales</taxon>
        <taxon>Oscillospiraceae</taxon>
        <taxon>Ruthenibacterium</taxon>
    </lineage>
</organism>
<sequence>MRMRFKPYAGPELAACAYHINEPMAQKGKWREVFQNPELPIHMELGCGKGGFLSQLALRHPERNYIGVDITDKVLILAKRNIERRYAAEGKTPDNVVILSHDIERIRCMLAAPDQVERIYINFCNPWNKKSGHKKHRLTHPRQLVQYRDFLSENGEICFKCDDDDLFEDTLQYLPEAGFEITWMTRDLHADEPAWNIRTEHEAMFTEMGIPTKALMARKAAIDPETERRLRAEIQHTDPYEQKAAQGEPEAQE</sequence>
<dbReference type="AlphaFoldDB" id="A0A9D2S1T9"/>
<evidence type="ECO:0000313" key="10">
    <source>
        <dbReference type="Proteomes" id="UP000824209"/>
    </source>
</evidence>
<evidence type="ECO:0000256" key="2">
    <source>
        <dbReference type="ARBA" id="ARBA00003015"/>
    </source>
</evidence>
<comment type="caution">
    <text evidence="9">The sequence shown here is derived from an EMBL/GenBank/DDBJ whole genome shotgun (WGS) entry which is preliminary data.</text>
</comment>
<reference evidence="9" key="2">
    <citation type="submission" date="2021-04" db="EMBL/GenBank/DDBJ databases">
        <authorList>
            <person name="Gilroy R."/>
        </authorList>
    </citation>
    <scope>NUCLEOTIDE SEQUENCE</scope>
    <source>
        <strain evidence="9">ChiBcec8-14828</strain>
    </source>
</reference>
<accession>A0A9D2S1T9</accession>
<dbReference type="CDD" id="cd02440">
    <property type="entry name" value="AdoMet_MTases"/>
    <property type="match status" value="1"/>
</dbReference>
<dbReference type="GO" id="GO:0008176">
    <property type="term" value="F:tRNA (guanine(46)-N7)-methyltransferase activity"/>
    <property type="evidence" value="ECO:0007669"/>
    <property type="project" value="UniProtKB-UniRule"/>
</dbReference>
<dbReference type="EMBL" id="DWYA01000039">
    <property type="protein sequence ID" value="HJB39560.1"/>
    <property type="molecule type" value="Genomic_DNA"/>
</dbReference>
<dbReference type="PANTHER" id="PTHR23417">
    <property type="entry name" value="3-DEOXY-D-MANNO-OCTULOSONIC-ACID TRANSFERASE/TRNA GUANINE-N 7 - -METHYLTRANSFERASE"/>
    <property type="match status" value="1"/>
</dbReference>
<evidence type="ECO:0000256" key="5">
    <source>
        <dbReference type="ARBA" id="ARBA00022691"/>
    </source>
</evidence>
<dbReference type="EC" id="2.1.1.33" evidence="7"/>
<dbReference type="SUPFAM" id="SSF53335">
    <property type="entry name" value="S-adenosyl-L-methionine-dependent methyltransferases"/>
    <property type="match status" value="1"/>
</dbReference>
<feature type="region of interest" description="Disordered" evidence="8">
    <location>
        <begin position="226"/>
        <end position="253"/>
    </location>
</feature>
<evidence type="ECO:0000256" key="7">
    <source>
        <dbReference type="HAMAP-Rule" id="MF_01057"/>
    </source>
</evidence>
<evidence type="ECO:0000256" key="6">
    <source>
        <dbReference type="ARBA" id="ARBA00022694"/>
    </source>
</evidence>
<keyword evidence="5 7" id="KW-0949">S-adenosyl-L-methionine</keyword>
<dbReference type="InterPro" id="IPR003358">
    <property type="entry name" value="tRNA_(Gua-N-7)_MeTrfase_Trmb"/>
</dbReference>
<comment type="similarity">
    <text evidence="7">Belongs to the class I-like SAM-binding methyltransferase superfamily. TrmB family.</text>
</comment>
<feature type="binding site" evidence="7">
    <location>
        <position position="125"/>
    </location>
    <ligand>
        <name>S-adenosyl-L-methionine</name>
        <dbReference type="ChEBI" id="CHEBI:59789"/>
    </ligand>
</feature>
<feature type="binding site" evidence="7">
    <location>
        <position position="44"/>
    </location>
    <ligand>
        <name>S-adenosyl-L-methionine</name>
        <dbReference type="ChEBI" id="CHEBI:59789"/>
    </ligand>
</feature>
<keyword evidence="6 7" id="KW-0819">tRNA processing</keyword>
<evidence type="ECO:0000256" key="3">
    <source>
        <dbReference type="ARBA" id="ARBA00022603"/>
    </source>
</evidence>
<evidence type="ECO:0000313" key="9">
    <source>
        <dbReference type="EMBL" id="HJB39560.1"/>
    </source>
</evidence>
<dbReference type="NCBIfam" id="NF001080">
    <property type="entry name" value="PRK00121.2-2"/>
    <property type="match status" value="1"/>
</dbReference>
<name>A0A9D2S1T9_9FIRM</name>
<comment type="function">
    <text evidence="2 7">Catalyzes the formation of N(7)-methylguanine at position 46 (m7G46) in tRNA.</text>
</comment>
<feature type="binding site" evidence="7">
    <location>
        <position position="102"/>
    </location>
    <ligand>
        <name>S-adenosyl-L-methionine</name>
        <dbReference type="ChEBI" id="CHEBI:59789"/>
    </ligand>
</feature>
<dbReference type="PANTHER" id="PTHR23417:SF14">
    <property type="entry name" value="PENTACOTRIPEPTIDE-REPEAT REGION OF PRORP DOMAIN-CONTAINING PROTEIN"/>
    <property type="match status" value="1"/>
</dbReference>
<dbReference type="Pfam" id="PF02390">
    <property type="entry name" value="Methyltransf_4"/>
    <property type="match status" value="1"/>
</dbReference>
<feature type="compositionally biased region" description="Basic and acidic residues" evidence="8">
    <location>
        <begin position="226"/>
        <end position="241"/>
    </location>
</feature>
<dbReference type="HAMAP" id="MF_01057">
    <property type="entry name" value="tRNA_methyltr_TrmB"/>
    <property type="match status" value="1"/>
</dbReference>
<dbReference type="Proteomes" id="UP000824209">
    <property type="component" value="Unassembled WGS sequence"/>
</dbReference>
<protein>
    <recommendedName>
        <fullName evidence="7">tRNA (guanine-N(7)-)-methyltransferase</fullName>
        <ecNumber evidence="7">2.1.1.33</ecNumber>
    </recommendedName>
    <alternativeName>
        <fullName evidence="7">tRNA (guanine(46)-N(7))-methyltransferase</fullName>
    </alternativeName>
    <alternativeName>
        <fullName evidence="7">tRNA(m7G46)-methyltransferase</fullName>
    </alternativeName>
</protein>
<evidence type="ECO:0000256" key="4">
    <source>
        <dbReference type="ARBA" id="ARBA00022679"/>
    </source>
</evidence>
<dbReference type="InterPro" id="IPR055361">
    <property type="entry name" value="tRNA_methyltr_TrmB_bact"/>
</dbReference>
<dbReference type="PROSITE" id="PS51625">
    <property type="entry name" value="SAM_MT_TRMB"/>
    <property type="match status" value="1"/>
</dbReference>
<reference evidence="9" key="1">
    <citation type="journal article" date="2021" name="PeerJ">
        <title>Extensive microbial diversity within the chicken gut microbiome revealed by metagenomics and culture.</title>
        <authorList>
            <person name="Gilroy R."/>
            <person name="Ravi A."/>
            <person name="Getino M."/>
            <person name="Pursley I."/>
            <person name="Horton D.L."/>
            <person name="Alikhan N.F."/>
            <person name="Baker D."/>
            <person name="Gharbi K."/>
            <person name="Hall N."/>
            <person name="Watson M."/>
            <person name="Adriaenssens E.M."/>
            <person name="Foster-Nyarko E."/>
            <person name="Jarju S."/>
            <person name="Secka A."/>
            <person name="Antonio M."/>
            <person name="Oren A."/>
            <person name="Chaudhuri R.R."/>
            <person name="La Ragione R."/>
            <person name="Hildebrand F."/>
            <person name="Pallen M.J."/>
        </authorList>
    </citation>
    <scope>NUCLEOTIDE SEQUENCE</scope>
    <source>
        <strain evidence="9">ChiBcec8-14828</strain>
    </source>
</reference>
<feature type="binding site" evidence="7">
    <location>
        <position position="162"/>
    </location>
    <ligand>
        <name>substrate</name>
    </ligand>
</feature>
<comment type="catalytic activity">
    <reaction evidence="1 7">
        <text>guanosine(46) in tRNA + S-adenosyl-L-methionine = N(7)-methylguanosine(46) in tRNA + S-adenosyl-L-homocysteine</text>
        <dbReference type="Rhea" id="RHEA:42708"/>
        <dbReference type="Rhea" id="RHEA-COMP:10188"/>
        <dbReference type="Rhea" id="RHEA-COMP:10189"/>
        <dbReference type="ChEBI" id="CHEBI:57856"/>
        <dbReference type="ChEBI" id="CHEBI:59789"/>
        <dbReference type="ChEBI" id="CHEBI:74269"/>
        <dbReference type="ChEBI" id="CHEBI:74480"/>
        <dbReference type="EC" id="2.1.1.33"/>
    </reaction>
</comment>
<dbReference type="InterPro" id="IPR029063">
    <property type="entry name" value="SAM-dependent_MTases_sf"/>
</dbReference>
<feature type="binding site" evidence="7">
    <location>
        <position position="130"/>
    </location>
    <ligand>
        <name>substrate</name>
    </ligand>
</feature>
<comment type="pathway">
    <text evidence="7">tRNA modification; N(7)-methylguanine-tRNA biosynthesis.</text>
</comment>
<dbReference type="NCBIfam" id="TIGR00091">
    <property type="entry name" value="tRNA (guanosine(46)-N7)-methyltransferase TrmB"/>
    <property type="match status" value="1"/>
</dbReference>
<proteinExistence type="inferred from homology"/>
<dbReference type="Gene3D" id="3.40.50.150">
    <property type="entry name" value="Vaccinia Virus protein VP39"/>
    <property type="match status" value="1"/>
</dbReference>
<keyword evidence="4 7" id="KW-0808">Transferase</keyword>
<gene>
    <name evidence="7 9" type="primary">trmB</name>
    <name evidence="9" type="ORF">H9943_04105</name>
</gene>
<evidence type="ECO:0000256" key="1">
    <source>
        <dbReference type="ARBA" id="ARBA00000142"/>
    </source>
</evidence>
<feature type="binding site" evidence="7">
    <location>
        <position position="69"/>
    </location>
    <ligand>
        <name>S-adenosyl-L-methionine</name>
        <dbReference type="ChEBI" id="CHEBI:59789"/>
    </ligand>
</feature>
<evidence type="ECO:0000256" key="8">
    <source>
        <dbReference type="SAM" id="MobiDB-lite"/>
    </source>
</evidence>
<keyword evidence="3 7" id="KW-0489">Methyltransferase</keyword>
<dbReference type="GO" id="GO:0043527">
    <property type="term" value="C:tRNA methyltransferase complex"/>
    <property type="evidence" value="ECO:0007669"/>
    <property type="project" value="TreeGrafter"/>
</dbReference>